<keyword evidence="2" id="KW-1185">Reference proteome</keyword>
<evidence type="ECO:0000313" key="2">
    <source>
        <dbReference type="Proteomes" id="UP001303946"/>
    </source>
</evidence>
<dbReference type="EMBL" id="CP136336">
    <property type="protein sequence ID" value="WOB10756.1"/>
    <property type="molecule type" value="Genomic_DNA"/>
</dbReference>
<dbReference type="RefSeq" id="WP_316703648.1">
    <property type="nucleotide sequence ID" value="NZ_CP136336.1"/>
</dbReference>
<name>A0ABZ0D0M5_9BURK</name>
<protein>
    <submittedName>
        <fullName evidence="1">Uncharacterized protein</fullName>
    </submittedName>
</protein>
<proteinExistence type="predicted"/>
<accession>A0ABZ0D0M5</accession>
<sequence length="62" mass="7035">MNEWLEQAAKGLKAWAPLLDDKGALEIAQELYMAWGNDTPGIALRKFLHEVPVDWNQMPELA</sequence>
<evidence type="ECO:0000313" key="1">
    <source>
        <dbReference type="EMBL" id="WOB10756.1"/>
    </source>
</evidence>
<gene>
    <name evidence="1" type="ORF">RXV79_12030</name>
</gene>
<organism evidence="1 2">
    <name type="scientific">Piscinibacter gummiphilus</name>
    <dbReference type="NCBI Taxonomy" id="946333"/>
    <lineage>
        <taxon>Bacteria</taxon>
        <taxon>Pseudomonadati</taxon>
        <taxon>Pseudomonadota</taxon>
        <taxon>Betaproteobacteria</taxon>
        <taxon>Burkholderiales</taxon>
        <taxon>Sphaerotilaceae</taxon>
        <taxon>Piscinibacter</taxon>
    </lineage>
</organism>
<reference evidence="1 2" key="1">
    <citation type="submission" date="2023-10" db="EMBL/GenBank/DDBJ databases">
        <title>Bacteria for the degradation of biodegradable plastic PBAT(Polybutylene adipate terephthalate).</title>
        <authorList>
            <person name="Weon H.-Y."/>
            <person name="Yeon J."/>
        </authorList>
    </citation>
    <scope>NUCLEOTIDE SEQUENCE [LARGE SCALE GENOMIC DNA]</scope>
    <source>
        <strain evidence="1 2">SBD 7-3</strain>
    </source>
</reference>
<dbReference type="Proteomes" id="UP001303946">
    <property type="component" value="Chromosome"/>
</dbReference>